<dbReference type="AlphaFoldDB" id="A0AAV7UQZ4"/>
<comment type="caution">
    <text evidence="2">The sequence shown here is derived from an EMBL/GenBank/DDBJ whole genome shotgun (WGS) entry which is preliminary data.</text>
</comment>
<sequence length="75" mass="7985">MTESSTFGEEDAGPEALKSGTRGKEDGEPKTAVSEMSSEEAGPETALRAEGGGVRTSRPCHVPGGEWLDKVWSFW</sequence>
<evidence type="ECO:0000313" key="3">
    <source>
        <dbReference type="Proteomes" id="UP001066276"/>
    </source>
</evidence>
<keyword evidence="3" id="KW-1185">Reference proteome</keyword>
<protein>
    <submittedName>
        <fullName evidence="2">Uncharacterized protein</fullName>
    </submittedName>
</protein>
<evidence type="ECO:0000256" key="1">
    <source>
        <dbReference type="SAM" id="MobiDB-lite"/>
    </source>
</evidence>
<name>A0AAV7UQZ4_PLEWA</name>
<gene>
    <name evidence="2" type="ORF">NDU88_000801</name>
</gene>
<proteinExistence type="predicted"/>
<dbReference type="Proteomes" id="UP001066276">
    <property type="component" value="Chromosome 2_2"/>
</dbReference>
<accession>A0AAV7UQZ4</accession>
<reference evidence="2" key="1">
    <citation type="journal article" date="2022" name="bioRxiv">
        <title>Sequencing and chromosome-scale assembly of the giantPleurodeles waltlgenome.</title>
        <authorList>
            <person name="Brown T."/>
            <person name="Elewa A."/>
            <person name="Iarovenko S."/>
            <person name="Subramanian E."/>
            <person name="Araus A.J."/>
            <person name="Petzold A."/>
            <person name="Susuki M."/>
            <person name="Suzuki K.-i.T."/>
            <person name="Hayashi T."/>
            <person name="Toyoda A."/>
            <person name="Oliveira C."/>
            <person name="Osipova E."/>
            <person name="Leigh N.D."/>
            <person name="Simon A."/>
            <person name="Yun M.H."/>
        </authorList>
    </citation>
    <scope>NUCLEOTIDE SEQUENCE</scope>
    <source>
        <strain evidence="2">20211129_DDA</strain>
        <tissue evidence="2">Liver</tissue>
    </source>
</reference>
<dbReference type="EMBL" id="JANPWB010000004">
    <property type="protein sequence ID" value="KAJ1191485.1"/>
    <property type="molecule type" value="Genomic_DNA"/>
</dbReference>
<feature type="region of interest" description="Disordered" evidence="1">
    <location>
        <begin position="1"/>
        <end position="59"/>
    </location>
</feature>
<organism evidence="2 3">
    <name type="scientific">Pleurodeles waltl</name>
    <name type="common">Iberian ribbed newt</name>
    <dbReference type="NCBI Taxonomy" id="8319"/>
    <lineage>
        <taxon>Eukaryota</taxon>
        <taxon>Metazoa</taxon>
        <taxon>Chordata</taxon>
        <taxon>Craniata</taxon>
        <taxon>Vertebrata</taxon>
        <taxon>Euteleostomi</taxon>
        <taxon>Amphibia</taxon>
        <taxon>Batrachia</taxon>
        <taxon>Caudata</taxon>
        <taxon>Salamandroidea</taxon>
        <taxon>Salamandridae</taxon>
        <taxon>Pleurodelinae</taxon>
        <taxon>Pleurodeles</taxon>
    </lineage>
</organism>
<evidence type="ECO:0000313" key="2">
    <source>
        <dbReference type="EMBL" id="KAJ1191485.1"/>
    </source>
</evidence>